<evidence type="ECO:0000313" key="2">
    <source>
        <dbReference type="Proteomes" id="UP001152523"/>
    </source>
</evidence>
<gene>
    <name evidence="1" type="ORF">CEPIT_LOCUS5958</name>
</gene>
<dbReference type="EMBL" id="CAMAPF010000030">
    <property type="protein sequence ID" value="CAH9076612.1"/>
    <property type="molecule type" value="Genomic_DNA"/>
</dbReference>
<protein>
    <submittedName>
        <fullName evidence="1">Uncharacterized protein</fullName>
    </submittedName>
</protein>
<dbReference type="Proteomes" id="UP001152523">
    <property type="component" value="Unassembled WGS sequence"/>
</dbReference>
<proteinExistence type="predicted"/>
<reference evidence="1" key="1">
    <citation type="submission" date="2022-07" db="EMBL/GenBank/DDBJ databases">
        <authorList>
            <person name="Macas J."/>
            <person name="Novak P."/>
            <person name="Neumann P."/>
        </authorList>
    </citation>
    <scope>NUCLEOTIDE SEQUENCE</scope>
</reference>
<organism evidence="1 2">
    <name type="scientific">Cuscuta epithymum</name>
    <dbReference type="NCBI Taxonomy" id="186058"/>
    <lineage>
        <taxon>Eukaryota</taxon>
        <taxon>Viridiplantae</taxon>
        <taxon>Streptophyta</taxon>
        <taxon>Embryophyta</taxon>
        <taxon>Tracheophyta</taxon>
        <taxon>Spermatophyta</taxon>
        <taxon>Magnoliopsida</taxon>
        <taxon>eudicotyledons</taxon>
        <taxon>Gunneridae</taxon>
        <taxon>Pentapetalae</taxon>
        <taxon>asterids</taxon>
        <taxon>lamiids</taxon>
        <taxon>Solanales</taxon>
        <taxon>Convolvulaceae</taxon>
        <taxon>Cuscuteae</taxon>
        <taxon>Cuscuta</taxon>
        <taxon>Cuscuta subgen. Cuscuta</taxon>
    </lineage>
</organism>
<keyword evidence="2" id="KW-1185">Reference proteome</keyword>
<name>A0AAV0CKR9_9ASTE</name>
<sequence length="105" mass="11543">MLNSSFLLSRANITSHFRSSFIHSSGRRPPSLLLILYRNTYSPPNSRAQVKTAATTPLLAGAEIAPDLSHVDLQVIFDSLSAAQVDISPEKVARTGRCRHRQGRT</sequence>
<evidence type="ECO:0000313" key="1">
    <source>
        <dbReference type="EMBL" id="CAH9076612.1"/>
    </source>
</evidence>
<accession>A0AAV0CKR9</accession>
<comment type="caution">
    <text evidence="1">The sequence shown here is derived from an EMBL/GenBank/DDBJ whole genome shotgun (WGS) entry which is preliminary data.</text>
</comment>
<dbReference type="AlphaFoldDB" id="A0AAV0CKR9"/>